<dbReference type="EMBL" id="KB568559">
    <property type="protein sequence ID" value="EMP27632.1"/>
    <property type="molecule type" value="Genomic_DNA"/>
</dbReference>
<proteinExistence type="predicted"/>
<evidence type="ECO:0000313" key="3">
    <source>
        <dbReference type="Proteomes" id="UP000031443"/>
    </source>
</evidence>
<dbReference type="Proteomes" id="UP000031443">
    <property type="component" value="Unassembled WGS sequence"/>
</dbReference>
<dbReference type="AlphaFoldDB" id="M7BHB0"/>
<sequence length="360" mass="37901">MASAVAEPASEALLDPLGLLPGRNPGPTLSDIFSGLHHFCSTFHCASALGACSPDAFSSGPVVDSSTVLSSDFGTSLHGVFAPVSHACTIVDIDLDAGTYGPGTDVGTGPPNPSGSCECANAAPSDGRELPLPAHTSPSSSPDEALVGTAITPALEDNRVLQQLRCRAAQDLGIKAEEVVEEADPMVDILAPLGPSRVALPLIKIVVDTTKTLWQMPSLPPTAKCNERRYFVPSRGFEHLYSHLPPDLLVVDVANQRERQGFQGPSPKNRDSKCLELVDRKICSTGGLQLRIANQQDIVSRYPFNTCAAMAKFTELVPSDSWSEFTALVEEGKLVSWAALQAALDAADAATRVMATGVAM</sequence>
<feature type="region of interest" description="Disordered" evidence="1">
    <location>
        <begin position="105"/>
        <end position="145"/>
    </location>
</feature>
<protein>
    <submittedName>
        <fullName evidence="2">Uncharacterized protein</fullName>
    </submittedName>
</protein>
<dbReference type="Gene3D" id="1.10.287.3160">
    <property type="match status" value="1"/>
</dbReference>
<gene>
    <name evidence="2" type="ORF">UY3_15278</name>
</gene>
<name>M7BHB0_CHEMY</name>
<evidence type="ECO:0000256" key="1">
    <source>
        <dbReference type="SAM" id="MobiDB-lite"/>
    </source>
</evidence>
<accession>M7BHB0</accession>
<evidence type="ECO:0000313" key="2">
    <source>
        <dbReference type="EMBL" id="EMP27632.1"/>
    </source>
</evidence>
<reference evidence="3" key="1">
    <citation type="journal article" date="2013" name="Nat. Genet.">
        <title>The draft genomes of soft-shell turtle and green sea turtle yield insights into the development and evolution of the turtle-specific body plan.</title>
        <authorList>
            <person name="Wang Z."/>
            <person name="Pascual-Anaya J."/>
            <person name="Zadissa A."/>
            <person name="Li W."/>
            <person name="Niimura Y."/>
            <person name="Huang Z."/>
            <person name="Li C."/>
            <person name="White S."/>
            <person name="Xiong Z."/>
            <person name="Fang D."/>
            <person name="Wang B."/>
            <person name="Ming Y."/>
            <person name="Chen Y."/>
            <person name="Zheng Y."/>
            <person name="Kuraku S."/>
            <person name="Pignatelli M."/>
            <person name="Herrero J."/>
            <person name="Beal K."/>
            <person name="Nozawa M."/>
            <person name="Li Q."/>
            <person name="Wang J."/>
            <person name="Zhang H."/>
            <person name="Yu L."/>
            <person name="Shigenobu S."/>
            <person name="Wang J."/>
            <person name="Liu J."/>
            <person name="Flicek P."/>
            <person name="Searle S."/>
            <person name="Wang J."/>
            <person name="Kuratani S."/>
            <person name="Yin Y."/>
            <person name="Aken B."/>
            <person name="Zhang G."/>
            <person name="Irie N."/>
        </authorList>
    </citation>
    <scope>NUCLEOTIDE SEQUENCE [LARGE SCALE GENOMIC DNA]</scope>
</reference>
<keyword evidence="3" id="KW-1185">Reference proteome</keyword>
<organism evidence="2 3">
    <name type="scientific">Chelonia mydas</name>
    <name type="common">Green sea-turtle</name>
    <name type="synonym">Chelonia agassizi</name>
    <dbReference type="NCBI Taxonomy" id="8469"/>
    <lineage>
        <taxon>Eukaryota</taxon>
        <taxon>Metazoa</taxon>
        <taxon>Chordata</taxon>
        <taxon>Craniata</taxon>
        <taxon>Vertebrata</taxon>
        <taxon>Euteleostomi</taxon>
        <taxon>Archelosauria</taxon>
        <taxon>Testudinata</taxon>
        <taxon>Testudines</taxon>
        <taxon>Cryptodira</taxon>
        <taxon>Durocryptodira</taxon>
        <taxon>Americhelydia</taxon>
        <taxon>Chelonioidea</taxon>
        <taxon>Cheloniidae</taxon>
        <taxon>Chelonia</taxon>
    </lineage>
</organism>